<comment type="subcellular location">
    <subcellularLocation>
        <location evidence="1">Cell membrane</location>
        <topology evidence="1">Multi-pass membrane protein</topology>
    </subcellularLocation>
</comment>
<evidence type="ECO:0000313" key="9">
    <source>
        <dbReference type="EMBL" id="CAB4980636.1"/>
    </source>
</evidence>
<keyword evidence="4 6" id="KW-1133">Transmembrane helix</keyword>
<protein>
    <submittedName>
        <fullName evidence="8">Unannotated protein</fullName>
    </submittedName>
</protein>
<feature type="transmembrane region" description="Helical" evidence="6">
    <location>
        <begin position="255"/>
        <end position="274"/>
    </location>
</feature>
<dbReference type="PANTHER" id="PTHR43077:SF8">
    <property type="entry name" value="DOXORUBICIN RESISTANCE ABC TRANSPORTER PERMEASE PROTEIN DRRB"/>
    <property type="match status" value="1"/>
</dbReference>
<evidence type="ECO:0000256" key="3">
    <source>
        <dbReference type="ARBA" id="ARBA00022692"/>
    </source>
</evidence>
<reference evidence="8" key="1">
    <citation type="submission" date="2020-05" db="EMBL/GenBank/DDBJ databases">
        <authorList>
            <person name="Chiriac C."/>
            <person name="Salcher M."/>
            <person name="Ghai R."/>
            <person name="Kavagutti S V."/>
        </authorList>
    </citation>
    <scope>NUCLEOTIDE SEQUENCE</scope>
</reference>
<sequence>MSSAAPMQGRPILGWAIHDGLVVARRNLIQSIRVPESLFFSLVQPVIFVLLFAYVFGGAIPIPGDGATQEDAAAAYRNYLMPGIFGQTVAFAAAASTVGIAEDMRKGLIDRFRALPMSHGAVLTGRTFADAARQILVLAVLSITGLVVGWRITGGVLNAIYAYLLLLLFAYTVAWIGATIGLSMPNPETASTAGLAWLFPLTFLSNAFVPISSMPAWLQTFAAFNPVSTLVLATRELFGNPTGIQPDYWPLQNPVIYTVLACAVLITIFATLSVRKFGRTTSK</sequence>
<dbReference type="InterPro" id="IPR047817">
    <property type="entry name" value="ABC2_TM_bact-type"/>
</dbReference>
<feature type="transmembrane region" description="Helical" evidence="6">
    <location>
        <begin position="159"/>
        <end position="182"/>
    </location>
</feature>
<dbReference type="EMBL" id="CAEZYZ010000073">
    <property type="protein sequence ID" value="CAB4745385.1"/>
    <property type="molecule type" value="Genomic_DNA"/>
</dbReference>
<organism evidence="8">
    <name type="scientific">freshwater metagenome</name>
    <dbReference type="NCBI Taxonomy" id="449393"/>
    <lineage>
        <taxon>unclassified sequences</taxon>
        <taxon>metagenomes</taxon>
        <taxon>ecological metagenomes</taxon>
    </lineage>
</organism>
<feature type="transmembrane region" description="Helical" evidence="6">
    <location>
        <begin position="38"/>
        <end position="60"/>
    </location>
</feature>
<dbReference type="PANTHER" id="PTHR43077">
    <property type="entry name" value="TRANSPORT PERMEASE YVFS-RELATED"/>
    <property type="match status" value="1"/>
</dbReference>
<dbReference type="Pfam" id="PF01061">
    <property type="entry name" value="ABC2_membrane"/>
    <property type="match status" value="1"/>
</dbReference>
<dbReference type="InterPro" id="IPR013525">
    <property type="entry name" value="ABC2_TM"/>
</dbReference>
<dbReference type="EMBL" id="CAFBOM010000055">
    <property type="protein sequence ID" value="CAB4980636.1"/>
    <property type="molecule type" value="Genomic_DNA"/>
</dbReference>
<dbReference type="PIRSF" id="PIRSF006648">
    <property type="entry name" value="DrrB"/>
    <property type="match status" value="1"/>
</dbReference>
<proteinExistence type="predicted"/>
<dbReference type="PROSITE" id="PS51012">
    <property type="entry name" value="ABC_TM2"/>
    <property type="match status" value="1"/>
</dbReference>
<evidence type="ECO:0000256" key="5">
    <source>
        <dbReference type="ARBA" id="ARBA00023136"/>
    </source>
</evidence>
<evidence type="ECO:0000256" key="2">
    <source>
        <dbReference type="ARBA" id="ARBA00022475"/>
    </source>
</evidence>
<feature type="transmembrane region" description="Helical" evidence="6">
    <location>
        <begin position="80"/>
        <end position="101"/>
    </location>
</feature>
<evidence type="ECO:0000259" key="7">
    <source>
        <dbReference type="PROSITE" id="PS51012"/>
    </source>
</evidence>
<accession>A0A6J6TEW4</accession>
<evidence type="ECO:0000256" key="1">
    <source>
        <dbReference type="ARBA" id="ARBA00004651"/>
    </source>
</evidence>
<dbReference type="AlphaFoldDB" id="A0A6J6TEW4"/>
<dbReference type="InterPro" id="IPR000412">
    <property type="entry name" value="ABC_2_transport"/>
</dbReference>
<keyword evidence="2" id="KW-1003">Cell membrane</keyword>
<keyword evidence="3 6" id="KW-0812">Transmembrane</keyword>
<keyword evidence="5 6" id="KW-0472">Membrane</keyword>
<feature type="transmembrane region" description="Helical" evidence="6">
    <location>
        <begin position="194"/>
        <end position="218"/>
    </location>
</feature>
<evidence type="ECO:0000256" key="6">
    <source>
        <dbReference type="SAM" id="Phobius"/>
    </source>
</evidence>
<feature type="domain" description="ABC transmembrane type-2" evidence="7">
    <location>
        <begin position="36"/>
        <end position="280"/>
    </location>
</feature>
<evidence type="ECO:0000313" key="8">
    <source>
        <dbReference type="EMBL" id="CAB4745385.1"/>
    </source>
</evidence>
<dbReference type="GO" id="GO:0140359">
    <property type="term" value="F:ABC-type transporter activity"/>
    <property type="evidence" value="ECO:0007669"/>
    <property type="project" value="InterPro"/>
</dbReference>
<feature type="transmembrane region" description="Helical" evidence="6">
    <location>
        <begin position="135"/>
        <end position="153"/>
    </location>
</feature>
<gene>
    <name evidence="8" type="ORF">UFOPK2810_00563</name>
    <name evidence="9" type="ORF">UFOPK3957_00457</name>
</gene>
<evidence type="ECO:0000256" key="4">
    <source>
        <dbReference type="ARBA" id="ARBA00022989"/>
    </source>
</evidence>
<dbReference type="GO" id="GO:0043190">
    <property type="term" value="C:ATP-binding cassette (ABC) transporter complex"/>
    <property type="evidence" value="ECO:0007669"/>
    <property type="project" value="InterPro"/>
</dbReference>
<dbReference type="InterPro" id="IPR051328">
    <property type="entry name" value="T7SS_ABC-Transporter"/>
</dbReference>
<name>A0A6J6TEW4_9ZZZZ</name>